<dbReference type="EMBL" id="CP056117">
    <property type="protein sequence ID" value="QKZ97356.1"/>
    <property type="molecule type" value="Genomic_DNA"/>
</dbReference>
<dbReference type="RefSeq" id="WP_176609282.1">
    <property type="nucleotide sequence ID" value="NZ_CP056117.1"/>
</dbReference>
<reference evidence="2 3" key="1">
    <citation type="submission" date="2020-06" db="EMBL/GenBank/DDBJ databases">
        <title>Long-read sequencing of DSM26481-BlokeschLab.</title>
        <authorList>
            <person name="Blokesch M."/>
        </authorList>
    </citation>
    <scope>NUCLEOTIDE SEQUENCE [LARGE SCALE GENOMIC DNA]</scope>
    <source>
        <strain evidence="2 3">DSM 26481</strain>
    </source>
</reference>
<proteinExistence type="predicted"/>
<dbReference type="Proteomes" id="UP000509421">
    <property type="component" value="Chromosome"/>
</dbReference>
<keyword evidence="1" id="KW-0472">Membrane</keyword>
<sequence>MPVLINLGRLLMLGVWAFLILNLVHPFPRPLNIFVNVALIFTAFMHALQMVMLKNGLPKDSPPMTGWQQLRVFIFGVFELLVWMKKFKAQVQVKK</sequence>
<name>A0A7H8UBS0_ENTCL</name>
<accession>A0A7H8UBS0</accession>
<dbReference type="PANTHER" id="PTHR38775:SF1">
    <property type="entry name" value="INNER MEMBRANE PROTEIN"/>
    <property type="match status" value="1"/>
</dbReference>
<feature type="transmembrane region" description="Helical" evidence="1">
    <location>
        <begin position="65"/>
        <end position="84"/>
    </location>
</feature>
<gene>
    <name evidence="2" type="ORF">HWQ14_06490</name>
</gene>
<evidence type="ECO:0000256" key="1">
    <source>
        <dbReference type="SAM" id="Phobius"/>
    </source>
</evidence>
<organism evidence="2 3">
    <name type="scientific">Enterobacter cloacae</name>
    <dbReference type="NCBI Taxonomy" id="550"/>
    <lineage>
        <taxon>Bacteria</taxon>
        <taxon>Pseudomonadati</taxon>
        <taxon>Pseudomonadota</taxon>
        <taxon>Gammaproteobacteria</taxon>
        <taxon>Enterobacterales</taxon>
        <taxon>Enterobacteriaceae</taxon>
        <taxon>Enterobacter</taxon>
        <taxon>Enterobacter cloacae complex</taxon>
    </lineage>
</organism>
<feature type="transmembrane region" description="Helical" evidence="1">
    <location>
        <begin position="6"/>
        <end position="24"/>
    </location>
</feature>
<evidence type="ECO:0000313" key="2">
    <source>
        <dbReference type="EMBL" id="QKZ97356.1"/>
    </source>
</evidence>
<dbReference type="Pfam" id="PF06611">
    <property type="entry name" value="DUF1145"/>
    <property type="match status" value="1"/>
</dbReference>
<protein>
    <submittedName>
        <fullName evidence="2">DUF1145 family protein</fullName>
    </submittedName>
</protein>
<dbReference type="InterPro" id="IPR009525">
    <property type="entry name" value="DUF1145"/>
</dbReference>
<keyword evidence="1" id="KW-1133">Transmembrane helix</keyword>
<dbReference type="AlphaFoldDB" id="A0A7H8UBS0"/>
<dbReference type="PANTHER" id="PTHR38775">
    <property type="entry name" value="INNER MEMBRANE PROTEIN-RELATED"/>
    <property type="match status" value="1"/>
</dbReference>
<dbReference type="NCBIfam" id="NF008158">
    <property type="entry name" value="PRK10910.1"/>
    <property type="match status" value="1"/>
</dbReference>
<keyword evidence="1" id="KW-0812">Transmembrane</keyword>
<feature type="transmembrane region" description="Helical" evidence="1">
    <location>
        <begin position="31"/>
        <end position="53"/>
    </location>
</feature>
<evidence type="ECO:0000313" key="3">
    <source>
        <dbReference type="Proteomes" id="UP000509421"/>
    </source>
</evidence>